<keyword evidence="3" id="KW-1185">Reference proteome</keyword>
<accession>A0A0N8NSI8</accession>
<dbReference type="Proteomes" id="UP000050326">
    <property type="component" value="Unassembled WGS sequence"/>
</dbReference>
<feature type="domain" description="IraD/Gp25-like" evidence="1">
    <location>
        <begin position="17"/>
        <end position="99"/>
    </location>
</feature>
<dbReference type="STRING" id="36849.OXPF_39310"/>
<protein>
    <submittedName>
        <fullName evidence="2">Lysozyme</fullName>
    </submittedName>
</protein>
<comment type="caution">
    <text evidence="2">The sequence shown here is derived from an EMBL/GenBank/DDBJ whole genome shotgun (WGS) entry which is preliminary data.</text>
</comment>
<reference evidence="2 3" key="1">
    <citation type="submission" date="2015-09" db="EMBL/GenBank/DDBJ databases">
        <title>Genome sequence of Oxobacter pfennigii DSM 3222.</title>
        <authorList>
            <person name="Poehlein A."/>
            <person name="Bengelsdorf F.R."/>
            <person name="Schiel-Bengelsdorf B."/>
            <person name="Duerre P."/>
            <person name="Daniel R."/>
        </authorList>
    </citation>
    <scope>NUCLEOTIDE SEQUENCE [LARGE SCALE GENOMIC DNA]</scope>
    <source>
        <strain evidence="2 3">DSM 3222</strain>
    </source>
</reference>
<name>A0A0N8NSI8_9CLOT</name>
<proteinExistence type="predicted"/>
<dbReference type="AlphaFoldDB" id="A0A0N8NSI8"/>
<sequence>MVYTIDTTKAELNWAARGAERILQNVQNLISTFKYEVAYKRTMGIDPDIIDLPIEKLKARYAEAVYQLILDYEPRATVKNVRFIDIDKEGHVNFAVEVEI</sequence>
<evidence type="ECO:0000259" key="1">
    <source>
        <dbReference type="Pfam" id="PF04965"/>
    </source>
</evidence>
<gene>
    <name evidence="2" type="ORF">OXPF_39310</name>
</gene>
<dbReference type="SUPFAM" id="SSF160719">
    <property type="entry name" value="gpW/gp25-like"/>
    <property type="match status" value="1"/>
</dbReference>
<evidence type="ECO:0000313" key="3">
    <source>
        <dbReference type="Proteomes" id="UP000050326"/>
    </source>
</evidence>
<dbReference type="Pfam" id="PF04965">
    <property type="entry name" value="GPW_gp25"/>
    <property type="match status" value="1"/>
</dbReference>
<organism evidence="2 3">
    <name type="scientific">Oxobacter pfennigii</name>
    <dbReference type="NCBI Taxonomy" id="36849"/>
    <lineage>
        <taxon>Bacteria</taxon>
        <taxon>Bacillati</taxon>
        <taxon>Bacillota</taxon>
        <taxon>Clostridia</taxon>
        <taxon>Eubacteriales</taxon>
        <taxon>Clostridiaceae</taxon>
        <taxon>Oxobacter</taxon>
    </lineage>
</organism>
<evidence type="ECO:0000313" key="2">
    <source>
        <dbReference type="EMBL" id="KPU42152.1"/>
    </source>
</evidence>
<dbReference type="OrthoDB" id="2739807at2"/>
<dbReference type="EMBL" id="LKET01000068">
    <property type="protein sequence ID" value="KPU42152.1"/>
    <property type="molecule type" value="Genomic_DNA"/>
</dbReference>
<dbReference type="InterPro" id="IPR007048">
    <property type="entry name" value="IraD/Gp25-like"/>
</dbReference>
<dbReference type="Gene3D" id="3.10.450.40">
    <property type="match status" value="1"/>
</dbReference>
<dbReference type="RefSeq" id="WP_054876892.1">
    <property type="nucleotide sequence ID" value="NZ_LKET01000068.1"/>
</dbReference>